<feature type="transmembrane region" description="Helical" evidence="12">
    <location>
        <begin position="372"/>
        <end position="398"/>
    </location>
</feature>
<evidence type="ECO:0000256" key="2">
    <source>
        <dbReference type="ARBA" id="ARBA00022448"/>
    </source>
</evidence>
<dbReference type="NCBIfam" id="TIGR01427">
    <property type="entry name" value="PTS_IIC_fructo"/>
    <property type="match status" value="1"/>
</dbReference>
<reference evidence="16 17" key="1">
    <citation type="submission" date="2023-09" db="EMBL/GenBank/DDBJ databases">
        <title>Microbacterium fusihabitans sp. nov., Microbacterium phycihabitans sp. nov., and Microbacterium cervinum sp. nov., isolated from dried seaweeds of beach.</title>
        <authorList>
            <person name="Lee S.D."/>
        </authorList>
    </citation>
    <scope>NUCLEOTIDE SEQUENCE [LARGE SCALE GENOMIC DNA]</scope>
    <source>
        <strain evidence="16 17">KSW2-29</strain>
    </source>
</reference>
<evidence type="ECO:0000256" key="4">
    <source>
        <dbReference type="ARBA" id="ARBA00022553"/>
    </source>
</evidence>
<keyword evidence="3" id="KW-1003">Cell membrane</keyword>
<feature type="transmembrane region" description="Helical" evidence="12">
    <location>
        <begin position="452"/>
        <end position="475"/>
    </location>
</feature>
<evidence type="ECO:0000256" key="9">
    <source>
        <dbReference type="ARBA" id="ARBA00022777"/>
    </source>
</evidence>
<feature type="transmembrane region" description="Helical" evidence="12">
    <location>
        <begin position="410"/>
        <end position="440"/>
    </location>
</feature>
<evidence type="ECO:0000256" key="5">
    <source>
        <dbReference type="ARBA" id="ARBA00022597"/>
    </source>
</evidence>
<dbReference type="Proteomes" id="UP001261125">
    <property type="component" value="Unassembled WGS sequence"/>
</dbReference>
<dbReference type="InterPro" id="IPR016152">
    <property type="entry name" value="PTrfase/Anion_transptr"/>
</dbReference>
<dbReference type="EMBL" id="JAWDIT010000003">
    <property type="protein sequence ID" value="MDU0346215.1"/>
    <property type="molecule type" value="Genomic_DNA"/>
</dbReference>
<evidence type="ECO:0000256" key="3">
    <source>
        <dbReference type="ARBA" id="ARBA00022475"/>
    </source>
</evidence>
<feature type="domain" description="PTS EIIB type-2" evidence="14">
    <location>
        <begin position="177"/>
        <end position="275"/>
    </location>
</feature>
<dbReference type="CDD" id="cd00211">
    <property type="entry name" value="PTS_IIA_fru"/>
    <property type="match status" value="1"/>
</dbReference>
<dbReference type="InterPro" id="IPR006327">
    <property type="entry name" value="PTS_IIC_fruc"/>
</dbReference>
<gene>
    <name evidence="16" type="ORF">RWH44_10940</name>
</gene>
<dbReference type="InterPro" id="IPR003353">
    <property type="entry name" value="PTS_IIB_fruc"/>
</dbReference>
<sequence>MSDIITPELVTLDVPLGTDKQSVIRALAERVVAQGRATSAQELFDDAWAREQKDETGLPGGIGIPHARSASVTEPTLAFARLTPGVDFGAPDGPADIVFLIAAPAGADEAHLAVLSQLARSLMNDQFMSGLRAAQTPSDAVRIITDAVNPAPAQPAAAEAPAATRAEARTATATKTKKIVAVTACATGIAHTFMAADALTAAGAETDGVELVVEPQGSSGYKALPQSVIDDADAVIFAVDVDVREPQRFAGKPVVRAGVKRGIEQPKQLIAEALAASENPNAARVQGGAAAAFASDAPVAQQSVGRRIQRWLLTGVSYMIPFVAGGGLLIALGFLLGGYQVTQNAANVIIQNSLWDLPTEGITSPLGPVGQYLGSVAFMIGATSMGFIVAVLAGFIAYAIADRPGIAPGFVAGAVAVLMNAGFIGGIIGGLLAGFIAWWLGRFDAPRWLRGLMPVVIVPFLGSIFASGLMILFLGRPIAALMAALTDGLNSLAASGAGAILLGVILGLMMCFDLGGPVNKVAYVFATTGLAAATQTNTAPYLIMAAVMAAGMVPPLAMALASTLLARKKFTPVERENGAAAWLLGASFISEGAIPFAAADPLRVIPASMVGGAITGGLSMLFGVQSFAPHGGIFVFFAINPFWGFALAIVAGTVVTALIVVALKGVGRSTKDAAVTEAAPAVTVAA</sequence>
<dbReference type="InterPro" id="IPR050864">
    <property type="entry name" value="Bacterial_PTS_Sugar_Transport"/>
</dbReference>
<dbReference type="InterPro" id="IPR004715">
    <property type="entry name" value="PTS_IIA_fruc"/>
</dbReference>
<evidence type="ECO:0000256" key="7">
    <source>
        <dbReference type="ARBA" id="ARBA00022683"/>
    </source>
</evidence>
<dbReference type="Pfam" id="PF02302">
    <property type="entry name" value="PTS_IIB"/>
    <property type="match status" value="1"/>
</dbReference>
<evidence type="ECO:0000313" key="16">
    <source>
        <dbReference type="EMBL" id="MDU0346215.1"/>
    </source>
</evidence>
<dbReference type="PROSITE" id="PS51094">
    <property type="entry name" value="PTS_EIIA_TYPE_2"/>
    <property type="match status" value="1"/>
</dbReference>
<dbReference type="InterPro" id="IPR013014">
    <property type="entry name" value="PTS_EIIC_2"/>
</dbReference>
<evidence type="ECO:0000256" key="12">
    <source>
        <dbReference type="SAM" id="Phobius"/>
    </source>
</evidence>
<evidence type="ECO:0000259" key="15">
    <source>
        <dbReference type="PROSITE" id="PS51104"/>
    </source>
</evidence>
<dbReference type="SUPFAM" id="SSF55804">
    <property type="entry name" value="Phoshotransferase/anion transport protein"/>
    <property type="match status" value="1"/>
</dbReference>
<evidence type="ECO:0000313" key="17">
    <source>
        <dbReference type="Proteomes" id="UP001261125"/>
    </source>
</evidence>
<evidence type="ECO:0000256" key="8">
    <source>
        <dbReference type="ARBA" id="ARBA00022692"/>
    </source>
</evidence>
<organism evidence="16 17">
    <name type="scientific">Microbacterium phycohabitans</name>
    <dbReference type="NCBI Taxonomy" id="3075993"/>
    <lineage>
        <taxon>Bacteria</taxon>
        <taxon>Bacillati</taxon>
        <taxon>Actinomycetota</taxon>
        <taxon>Actinomycetes</taxon>
        <taxon>Micrococcales</taxon>
        <taxon>Microbacteriaceae</taxon>
        <taxon>Microbacterium</taxon>
    </lineage>
</organism>
<dbReference type="Gene3D" id="3.40.930.10">
    <property type="entry name" value="Mannitol-specific EII, Chain A"/>
    <property type="match status" value="1"/>
</dbReference>
<name>A0ABU3SPE9_9MICO</name>
<protein>
    <submittedName>
        <fullName evidence="16">Fructose-specific PTS transporter subunit EIIC</fullName>
    </submittedName>
</protein>
<keyword evidence="8 12" id="KW-0812">Transmembrane</keyword>
<evidence type="ECO:0000256" key="1">
    <source>
        <dbReference type="ARBA" id="ARBA00004429"/>
    </source>
</evidence>
<comment type="caution">
    <text evidence="16">The sequence shown here is derived from an EMBL/GenBank/DDBJ whole genome shotgun (WGS) entry which is preliminary data.</text>
</comment>
<proteinExistence type="predicted"/>
<feature type="transmembrane region" description="Helical" evidence="12">
    <location>
        <begin position="541"/>
        <end position="566"/>
    </location>
</feature>
<dbReference type="InterPro" id="IPR013011">
    <property type="entry name" value="PTS_EIIB_2"/>
</dbReference>
<evidence type="ECO:0000259" key="14">
    <source>
        <dbReference type="PROSITE" id="PS51099"/>
    </source>
</evidence>
<dbReference type="InterPro" id="IPR003501">
    <property type="entry name" value="PTS_EIIB_2/3"/>
</dbReference>
<dbReference type="InterPro" id="IPR036095">
    <property type="entry name" value="PTS_EIIB-like_sf"/>
</dbReference>
<comment type="subcellular location">
    <subcellularLocation>
        <location evidence="1">Cell inner membrane</location>
        <topology evidence="1">Multi-pass membrane protein</topology>
    </subcellularLocation>
</comment>
<evidence type="ECO:0000256" key="6">
    <source>
        <dbReference type="ARBA" id="ARBA00022679"/>
    </source>
</evidence>
<keyword evidence="5" id="KW-0762">Sugar transport</keyword>
<dbReference type="Gene3D" id="3.40.50.2300">
    <property type="match status" value="1"/>
</dbReference>
<accession>A0ABU3SPE9</accession>
<keyword evidence="9" id="KW-0418">Kinase</keyword>
<evidence type="ECO:0000256" key="10">
    <source>
        <dbReference type="ARBA" id="ARBA00022989"/>
    </source>
</evidence>
<feature type="transmembrane region" description="Helical" evidence="12">
    <location>
        <begin position="634"/>
        <end position="663"/>
    </location>
</feature>
<dbReference type="SUPFAM" id="SSF52794">
    <property type="entry name" value="PTS system IIB component-like"/>
    <property type="match status" value="1"/>
</dbReference>
<feature type="domain" description="PTS EIIC type-2" evidence="15">
    <location>
        <begin position="308"/>
        <end position="673"/>
    </location>
</feature>
<dbReference type="PROSITE" id="PS51104">
    <property type="entry name" value="PTS_EIIC_TYPE_2"/>
    <property type="match status" value="1"/>
</dbReference>
<dbReference type="PANTHER" id="PTHR30505">
    <property type="entry name" value="FRUCTOSE-LIKE PERMEASE"/>
    <property type="match status" value="1"/>
</dbReference>
<dbReference type="PANTHER" id="PTHR30505:SF0">
    <property type="entry name" value="FRUCTOSE-LIKE PTS SYSTEM EIIBC COMPONENT-RELATED"/>
    <property type="match status" value="1"/>
</dbReference>
<keyword evidence="6" id="KW-0808">Transferase</keyword>
<feature type="transmembrane region" description="Helical" evidence="12">
    <location>
        <begin position="487"/>
        <end position="510"/>
    </location>
</feature>
<keyword evidence="10 12" id="KW-1133">Transmembrane helix</keyword>
<feature type="transmembrane region" description="Helical" evidence="12">
    <location>
        <begin position="311"/>
        <end position="336"/>
    </location>
</feature>
<dbReference type="PROSITE" id="PS51099">
    <property type="entry name" value="PTS_EIIB_TYPE_2"/>
    <property type="match status" value="1"/>
</dbReference>
<dbReference type="CDD" id="cd05569">
    <property type="entry name" value="PTS_IIB_fructose"/>
    <property type="match status" value="1"/>
</dbReference>
<keyword evidence="11 12" id="KW-0472">Membrane</keyword>
<keyword evidence="17" id="KW-1185">Reference proteome</keyword>
<dbReference type="NCBIfam" id="TIGR00848">
    <property type="entry name" value="fruA"/>
    <property type="match status" value="1"/>
</dbReference>
<keyword evidence="4" id="KW-0597">Phosphoprotein</keyword>
<feature type="transmembrane region" description="Helical" evidence="12">
    <location>
        <begin position="604"/>
        <end position="622"/>
    </location>
</feature>
<feature type="domain" description="PTS EIIA type-2" evidence="13">
    <location>
        <begin position="3"/>
        <end position="147"/>
    </location>
</feature>
<dbReference type="InterPro" id="IPR002178">
    <property type="entry name" value="PTS_EIIA_type-2_dom"/>
</dbReference>
<evidence type="ECO:0000259" key="13">
    <source>
        <dbReference type="PROSITE" id="PS51094"/>
    </source>
</evidence>
<evidence type="ECO:0000256" key="11">
    <source>
        <dbReference type="ARBA" id="ARBA00023136"/>
    </source>
</evidence>
<dbReference type="RefSeq" id="WP_316004582.1">
    <property type="nucleotide sequence ID" value="NZ_JAWDIT010000003.1"/>
</dbReference>
<keyword evidence="7" id="KW-0598">Phosphotransferase system</keyword>
<dbReference type="Pfam" id="PF00359">
    <property type="entry name" value="PTS_EIIA_2"/>
    <property type="match status" value="1"/>
</dbReference>
<keyword evidence="2" id="KW-0813">Transport</keyword>